<reference evidence="2 3" key="1">
    <citation type="journal article" date="2015" name="Genome Biol. Evol.">
        <title>Phylogenomic analyses indicate that early fungi evolved digesting cell walls of algal ancestors of land plants.</title>
        <authorList>
            <person name="Chang Y."/>
            <person name="Wang S."/>
            <person name="Sekimoto S."/>
            <person name="Aerts A.L."/>
            <person name="Choi C."/>
            <person name="Clum A."/>
            <person name="LaButti K.M."/>
            <person name="Lindquist E.A."/>
            <person name="Yee Ngan C."/>
            <person name="Ohm R.A."/>
            <person name="Salamov A.A."/>
            <person name="Grigoriev I.V."/>
            <person name="Spatafora J.W."/>
            <person name="Berbee M.L."/>
        </authorList>
    </citation>
    <scope>NUCLEOTIDE SEQUENCE [LARGE SCALE GENOMIC DNA]</scope>
    <source>
        <strain evidence="2 3">JEL478</strain>
    </source>
</reference>
<protein>
    <submittedName>
        <fullName evidence="2">Uncharacterized protein</fullName>
    </submittedName>
</protein>
<evidence type="ECO:0000313" key="2">
    <source>
        <dbReference type="EMBL" id="KXS14546.1"/>
    </source>
</evidence>
<feature type="region of interest" description="Disordered" evidence="1">
    <location>
        <begin position="476"/>
        <end position="538"/>
    </location>
</feature>
<feature type="region of interest" description="Disordered" evidence="1">
    <location>
        <begin position="97"/>
        <end position="379"/>
    </location>
</feature>
<accession>A0A139ACK1</accession>
<dbReference type="PRINTS" id="PR01217">
    <property type="entry name" value="PRICHEXTENSN"/>
</dbReference>
<dbReference type="EMBL" id="KQ965768">
    <property type="protein sequence ID" value="KXS14546.1"/>
    <property type="molecule type" value="Genomic_DNA"/>
</dbReference>
<dbReference type="Proteomes" id="UP000070544">
    <property type="component" value="Unassembled WGS sequence"/>
</dbReference>
<feature type="region of interest" description="Disordered" evidence="1">
    <location>
        <begin position="786"/>
        <end position="809"/>
    </location>
</feature>
<organism evidence="2 3">
    <name type="scientific">Gonapodya prolifera (strain JEL478)</name>
    <name type="common">Monoblepharis prolifera</name>
    <dbReference type="NCBI Taxonomy" id="1344416"/>
    <lineage>
        <taxon>Eukaryota</taxon>
        <taxon>Fungi</taxon>
        <taxon>Fungi incertae sedis</taxon>
        <taxon>Chytridiomycota</taxon>
        <taxon>Chytridiomycota incertae sedis</taxon>
        <taxon>Monoblepharidomycetes</taxon>
        <taxon>Monoblepharidales</taxon>
        <taxon>Gonapodyaceae</taxon>
        <taxon>Gonapodya</taxon>
    </lineage>
</organism>
<evidence type="ECO:0000313" key="3">
    <source>
        <dbReference type="Proteomes" id="UP000070544"/>
    </source>
</evidence>
<evidence type="ECO:0000256" key="1">
    <source>
        <dbReference type="SAM" id="MobiDB-lite"/>
    </source>
</evidence>
<feature type="region of interest" description="Disordered" evidence="1">
    <location>
        <begin position="1"/>
        <end position="50"/>
    </location>
</feature>
<feature type="compositionally biased region" description="Basic and acidic residues" evidence="1">
    <location>
        <begin position="702"/>
        <end position="721"/>
    </location>
</feature>
<feature type="region of interest" description="Disordered" evidence="1">
    <location>
        <begin position="654"/>
        <end position="721"/>
    </location>
</feature>
<name>A0A139ACK1_GONPJ</name>
<feature type="compositionally biased region" description="Polar residues" evidence="1">
    <location>
        <begin position="225"/>
        <end position="235"/>
    </location>
</feature>
<feature type="compositionally biased region" description="Polar residues" evidence="1">
    <location>
        <begin position="680"/>
        <end position="697"/>
    </location>
</feature>
<feature type="compositionally biased region" description="Pro residues" evidence="1">
    <location>
        <begin position="355"/>
        <end position="364"/>
    </location>
</feature>
<feature type="compositionally biased region" description="Low complexity" evidence="1">
    <location>
        <begin position="522"/>
        <end position="537"/>
    </location>
</feature>
<gene>
    <name evidence="2" type="ORF">M427DRAFT_338731</name>
</gene>
<keyword evidence="3" id="KW-1185">Reference proteome</keyword>
<feature type="compositionally biased region" description="Polar residues" evidence="1">
    <location>
        <begin position="658"/>
        <end position="673"/>
    </location>
</feature>
<feature type="compositionally biased region" description="Polar residues" evidence="1">
    <location>
        <begin position="749"/>
        <end position="761"/>
    </location>
</feature>
<dbReference type="AlphaFoldDB" id="A0A139ACK1"/>
<sequence>MSFLPTQQFSLRSSRSSLSARPASRTATGESTNESEHPIVAPAPKIPHAIRRQLSTDVSAEGSTIGEDPRANLNDMEFRTLFPAAVPLTFENPDVKRFASLPRPSRDRSASRQSTAEKRTSRFSLERPKSWFSGRSKSQEPRQSVDIRGSTTETTSLPRRILRSVRSSMSMVTPPPSPSLAPSIPPSGSPRVSLDGAAASGARNEDTHSPAPSDQKALTPATPATPESLSTFTPQSSSSSPSPPEYIAPTRRSSLYVLSRATTPRSSSPQRIVASPEPPASQAQERFTDLREPVVPPSSDSSVSSRDGPSTLYASISKLEPATFPGRLHASPEPGILSTSPTPPSIPNPRTVLSPTPPPNPPSFPKKLDPTSHQRSPSPLFLHLSGISSPASRLTKLLSSLSADPHPADLQALWSLIPFHELTVAQLSLALSAGAPRPTVLEAAAQRIARDPASAQNCPPQLFKAAADYARATTTTGNASRAMSPPGWNPADTAPLFTDISRSASTRSQPGDYRSGTLGSTRNGLSRSSSNASHASGMYQSRYGSLARTPSVSTSMSSEPEGDITALPPMQFAIAVAKAQARIDSHRWTASLAARACAAYISMRPSMEEAEKRAVWLTVRFSDMRTDELEKCVESGAPMDMVLGVLVERVRAKDYRRQPSTGSTRSARVTPTPSRERPNGTVSMDRSRPSTDGTSFESPRPSGDRYSFDRSRPSTDREAYERARTLERLVLKEDRYALGVPRPDPLASIGQTPKNPATWTRSKSREEMRANARMSQWGFVGGELLRSKSAGERRKAEGGGERGSRSYFE</sequence>
<dbReference type="OrthoDB" id="10580910at2759"/>
<feature type="region of interest" description="Disordered" evidence="1">
    <location>
        <begin position="742"/>
        <end position="774"/>
    </location>
</feature>
<feature type="compositionally biased region" description="Low complexity" evidence="1">
    <location>
        <begin position="10"/>
        <end position="25"/>
    </location>
</feature>
<feature type="compositionally biased region" description="Polar residues" evidence="1">
    <location>
        <begin position="500"/>
        <end position="509"/>
    </location>
</feature>
<feature type="compositionally biased region" description="Pro residues" evidence="1">
    <location>
        <begin position="173"/>
        <end position="188"/>
    </location>
</feature>
<feature type="compositionally biased region" description="Polar residues" evidence="1">
    <location>
        <begin position="260"/>
        <end position="270"/>
    </location>
</feature>
<feature type="compositionally biased region" description="Basic and acidic residues" evidence="1">
    <location>
        <begin position="104"/>
        <end position="129"/>
    </location>
</feature>
<proteinExistence type="predicted"/>